<dbReference type="OrthoDB" id="9804920at2"/>
<gene>
    <name evidence="1" type="ORF">ATC1_1242</name>
</gene>
<dbReference type="STRING" id="1678840.ATC1_1242"/>
<dbReference type="PROSITE" id="PS51365">
    <property type="entry name" value="RENAL_DIPEPTIDASE_2"/>
    <property type="match status" value="1"/>
</dbReference>
<dbReference type="InterPro" id="IPR032466">
    <property type="entry name" value="Metal_Hydrolase"/>
</dbReference>
<sequence>MTIIIDGHIDLAFESLSEKRDYTRPVAEIRHGEPDNLDNQATVGWPELQKGEIGIIFSTIFLNPPDQQTGEMTAGTSYRSADECHASVSTQLDFYHRWQDQYPDKFQMILNQSDLKKHMQRWEKQPVQFPKQTHPVGLIILWEGAEGLRSFQDLDEYYERGMRIIGPVWGGGRWCGCGSDSKEISFTAEGRELMQVMAEKGFALDIAHMNTRSANEALDRYEGVILASHCNCSALLKDFPTERHLTDETIAHLIERDSVMGVLPFNGFLDTYWKSGDPRSKVTLATVANHIDHICQIAGDSKHAAIGSDSDGGFGFPNIPEEMNDIQDLQKLEAILLNRGYAPEDVLNIFHRNWLRLLERILK</sequence>
<dbReference type="PANTHER" id="PTHR10443">
    <property type="entry name" value="MICROSOMAL DIPEPTIDASE"/>
    <property type="match status" value="1"/>
</dbReference>
<dbReference type="EMBL" id="DF968180">
    <property type="protein sequence ID" value="GAP39512.1"/>
    <property type="molecule type" value="Genomic_DNA"/>
</dbReference>
<protein>
    <submittedName>
        <fullName evidence="1">Membrane dipeptidase</fullName>
    </submittedName>
</protein>
<dbReference type="AlphaFoldDB" id="A0A0K8PA27"/>
<keyword evidence="2" id="KW-1185">Reference proteome</keyword>
<evidence type="ECO:0000313" key="1">
    <source>
        <dbReference type="EMBL" id="GAP39512.1"/>
    </source>
</evidence>
<dbReference type="GO" id="GO:0006508">
    <property type="term" value="P:proteolysis"/>
    <property type="evidence" value="ECO:0007669"/>
    <property type="project" value="InterPro"/>
</dbReference>
<dbReference type="Pfam" id="PF01244">
    <property type="entry name" value="Peptidase_M19"/>
    <property type="match status" value="1"/>
</dbReference>
<accession>A0A0K8PA27</accession>
<dbReference type="Gene3D" id="3.20.20.140">
    <property type="entry name" value="Metal-dependent hydrolases"/>
    <property type="match status" value="1"/>
</dbReference>
<dbReference type="GO" id="GO:0070573">
    <property type="term" value="F:metallodipeptidase activity"/>
    <property type="evidence" value="ECO:0007669"/>
    <property type="project" value="InterPro"/>
</dbReference>
<dbReference type="PANTHER" id="PTHR10443:SF12">
    <property type="entry name" value="DIPEPTIDASE"/>
    <property type="match status" value="1"/>
</dbReference>
<dbReference type="SUPFAM" id="SSF51556">
    <property type="entry name" value="Metallo-dependent hydrolases"/>
    <property type="match status" value="1"/>
</dbReference>
<evidence type="ECO:0000313" key="2">
    <source>
        <dbReference type="Proteomes" id="UP000053370"/>
    </source>
</evidence>
<organism evidence="1">
    <name type="scientific">Flexilinea flocculi</name>
    <dbReference type="NCBI Taxonomy" id="1678840"/>
    <lineage>
        <taxon>Bacteria</taxon>
        <taxon>Bacillati</taxon>
        <taxon>Chloroflexota</taxon>
        <taxon>Anaerolineae</taxon>
        <taxon>Anaerolineales</taxon>
        <taxon>Anaerolineaceae</taxon>
        <taxon>Flexilinea</taxon>
    </lineage>
</organism>
<name>A0A0K8PA27_9CHLR</name>
<dbReference type="RefSeq" id="WP_062278004.1">
    <property type="nucleotide sequence ID" value="NZ_DF968180.1"/>
</dbReference>
<proteinExistence type="predicted"/>
<dbReference type="InterPro" id="IPR008257">
    <property type="entry name" value="Pept_M19"/>
</dbReference>
<reference evidence="1" key="1">
    <citation type="journal article" date="2015" name="Genome Announc.">
        <title>Draft Genome Sequence of Anaerolineae Strain TC1, a Novel Isolate from a Methanogenic Wastewater Treatment System.</title>
        <authorList>
            <person name="Matsuura N."/>
            <person name="Tourlousse D.M."/>
            <person name="Sun L."/>
            <person name="Toyonaga M."/>
            <person name="Kuroda K."/>
            <person name="Ohashi A."/>
            <person name="Cruz R."/>
            <person name="Yamaguchi T."/>
            <person name="Sekiguchi Y."/>
        </authorList>
    </citation>
    <scope>NUCLEOTIDE SEQUENCE [LARGE SCALE GENOMIC DNA]</scope>
    <source>
        <strain evidence="1">TC1</strain>
    </source>
</reference>
<dbReference type="Proteomes" id="UP000053370">
    <property type="component" value="Unassembled WGS sequence"/>
</dbReference>